<evidence type="ECO:0000313" key="2">
    <source>
        <dbReference type="Proteomes" id="UP000324222"/>
    </source>
</evidence>
<gene>
    <name evidence="1" type="ORF">E2C01_068976</name>
</gene>
<dbReference type="Proteomes" id="UP000324222">
    <property type="component" value="Unassembled WGS sequence"/>
</dbReference>
<accession>A0A5B7HY63</accession>
<comment type="caution">
    <text evidence="1">The sequence shown here is derived from an EMBL/GenBank/DDBJ whole genome shotgun (WGS) entry which is preliminary data.</text>
</comment>
<proteinExistence type="predicted"/>
<dbReference type="EMBL" id="VSRR010039288">
    <property type="protein sequence ID" value="MPC74609.1"/>
    <property type="molecule type" value="Genomic_DNA"/>
</dbReference>
<reference evidence="1 2" key="1">
    <citation type="submission" date="2019-05" db="EMBL/GenBank/DDBJ databases">
        <title>Another draft genome of Portunus trituberculatus and its Hox gene families provides insights of decapod evolution.</title>
        <authorList>
            <person name="Jeong J.-H."/>
            <person name="Song I."/>
            <person name="Kim S."/>
            <person name="Choi T."/>
            <person name="Kim D."/>
            <person name="Ryu S."/>
            <person name="Kim W."/>
        </authorList>
    </citation>
    <scope>NUCLEOTIDE SEQUENCE [LARGE SCALE GENOMIC DNA]</scope>
    <source>
        <tissue evidence="1">Muscle</tissue>
    </source>
</reference>
<dbReference type="AlphaFoldDB" id="A0A5B7HY63"/>
<name>A0A5B7HY63_PORTR</name>
<organism evidence="1 2">
    <name type="scientific">Portunus trituberculatus</name>
    <name type="common">Swimming crab</name>
    <name type="synonym">Neptunus trituberculatus</name>
    <dbReference type="NCBI Taxonomy" id="210409"/>
    <lineage>
        <taxon>Eukaryota</taxon>
        <taxon>Metazoa</taxon>
        <taxon>Ecdysozoa</taxon>
        <taxon>Arthropoda</taxon>
        <taxon>Crustacea</taxon>
        <taxon>Multicrustacea</taxon>
        <taxon>Malacostraca</taxon>
        <taxon>Eumalacostraca</taxon>
        <taxon>Eucarida</taxon>
        <taxon>Decapoda</taxon>
        <taxon>Pleocyemata</taxon>
        <taxon>Brachyura</taxon>
        <taxon>Eubrachyura</taxon>
        <taxon>Portunoidea</taxon>
        <taxon>Portunidae</taxon>
        <taxon>Portuninae</taxon>
        <taxon>Portunus</taxon>
    </lineage>
</organism>
<evidence type="ECO:0000313" key="1">
    <source>
        <dbReference type="EMBL" id="MPC74609.1"/>
    </source>
</evidence>
<protein>
    <submittedName>
        <fullName evidence="1">Uncharacterized protein</fullName>
    </submittedName>
</protein>
<sequence>MFSPRHLAPPPAASHPPLYHVNYTSSPAIRRPVPALQMLTWWLFIENSGRGSFTVELNLSKSTKCRTPGKS</sequence>
<keyword evidence="2" id="KW-1185">Reference proteome</keyword>